<dbReference type="PANTHER" id="PTHR33426:SF45">
    <property type="entry name" value="IMMUNODEFICIENCY LENTIVIRAL MATRIX N-TERMINAL DOMAIN-CONTAINING PROTEIN-RELATED"/>
    <property type="match status" value="1"/>
</dbReference>
<accession>A0A093SEB9</accession>
<sequence length="124" mass="12907">ECLPADQARVGALLRVDLLVRGEVGAAPKGFLASLAAVRDLPGVDPLVQDEFLLLVLGEALPTLRALVGSLSLMDPMVGDEVGEVVEGLPAIWAFVGSFSRVISLVASQAVSPAEGLPTLWAFM</sequence>
<gene>
    <name evidence="1" type="ORF">N336_08678</name>
</gene>
<name>A0A093SEB9_PHACA</name>
<feature type="non-terminal residue" evidence="1">
    <location>
        <position position="1"/>
    </location>
</feature>
<organism evidence="1 2">
    <name type="scientific">Phalacrocorax carbo</name>
    <name type="common">Great cormorant</name>
    <name type="synonym">Pelecanus carbo</name>
    <dbReference type="NCBI Taxonomy" id="9209"/>
    <lineage>
        <taxon>Eukaryota</taxon>
        <taxon>Metazoa</taxon>
        <taxon>Chordata</taxon>
        <taxon>Craniata</taxon>
        <taxon>Vertebrata</taxon>
        <taxon>Euteleostomi</taxon>
        <taxon>Archelosauria</taxon>
        <taxon>Archosauria</taxon>
        <taxon>Dinosauria</taxon>
        <taxon>Saurischia</taxon>
        <taxon>Theropoda</taxon>
        <taxon>Coelurosauria</taxon>
        <taxon>Aves</taxon>
        <taxon>Neognathae</taxon>
        <taxon>Neoaves</taxon>
        <taxon>Aequornithes</taxon>
        <taxon>Suliformes</taxon>
        <taxon>Phalacrocoracidae</taxon>
        <taxon>Phalacrocorax</taxon>
    </lineage>
</organism>
<dbReference type="AlphaFoldDB" id="A0A093SEB9"/>
<evidence type="ECO:0000313" key="2">
    <source>
        <dbReference type="Proteomes" id="UP000053238"/>
    </source>
</evidence>
<proteinExistence type="predicted"/>
<dbReference type="Proteomes" id="UP000053238">
    <property type="component" value="Unassembled WGS sequence"/>
</dbReference>
<keyword evidence="2" id="KW-1185">Reference proteome</keyword>
<dbReference type="PANTHER" id="PTHR33426">
    <property type="entry name" value="C2H2-TYPE DOMAIN-CONTAINING PROTEIN"/>
    <property type="match status" value="1"/>
</dbReference>
<feature type="non-terminal residue" evidence="1">
    <location>
        <position position="124"/>
    </location>
</feature>
<dbReference type="EMBL" id="KL415965">
    <property type="protein sequence ID" value="KFW81104.1"/>
    <property type="molecule type" value="Genomic_DNA"/>
</dbReference>
<reference evidence="1 2" key="1">
    <citation type="submission" date="2014-04" db="EMBL/GenBank/DDBJ databases">
        <title>Genome evolution of avian class.</title>
        <authorList>
            <person name="Zhang G."/>
            <person name="Li C."/>
        </authorList>
    </citation>
    <scope>NUCLEOTIDE SEQUENCE [LARGE SCALE GENOMIC DNA]</scope>
    <source>
        <strain evidence="1">BGI_N336</strain>
    </source>
</reference>
<evidence type="ECO:0000313" key="1">
    <source>
        <dbReference type="EMBL" id="KFW81104.1"/>
    </source>
</evidence>
<protein>
    <submittedName>
        <fullName evidence="1">Uncharacterized protein</fullName>
    </submittedName>
</protein>